<evidence type="ECO:0000256" key="3">
    <source>
        <dbReference type="ARBA" id="ARBA00022833"/>
    </source>
</evidence>
<proteinExistence type="predicted"/>
<dbReference type="InterPro" id="IPR049874">
    <property type="entry name" value="ROK_cs"/>
</dbReference>
<dbReference type="Proteomes" id="UP001374893">
    <property type="component" value="Chromosome"/>
</dbReference>
<dbReference type="PROSITE" id="PS01125">
    <property type="entry name" value="ROK"/>
    <property type="match status" value="1"/>
</dbReference>
<protein>
    <recommendedName>
        <fullName evidence="5">fructokinase</fullName>
        <ecNumber evidence="5">2.7.1.4</ecNumber>
    </recommendedName>
</protein>
<evidence type="ECO:0000313" key="7">
    <source>
        <dbReference type="EMBL" id="BCX47533.1"/>
    </source>
</evidence>
<dbReference type="PANTHER" id="PTHR42742">
    <property type="entry name" value="TRANSCRIPTIONAL REPRESSOR MPRA"/>
    <property type="match status" value="1"/>
</dbReference>
<dbReference type="CDD" id="cd24067">
    <property type="entry name" value="ASKHA_NBD_ROK_BsFRK-like"/>
    <property type="match status" value="1"/>
</dbReference>
<dbReference type="RefSeq" id="WP_338689791.1">
    <property type="nucleotide sequence ID" value="NZ_AP024702.1"/>
</dbReference>
<reference evidence="7 8" key="1">
    <citation type="submission" date="2021-06" db="EMBL/GenBank/DDBJ databases">
        <title>Complete genome of Haloferula helveola possessing various polysaccharide degrading enzymes.</title>
        <authorList>
            <person name="Takami H."/>
            <person name="Huang C."/>
            <person name="Hamasaki K."/>
        </authorList>
    </citation>
    <scope>NUCLEOTIDE SEQUENCE [LARGE SCALE GENOMIC DNA]</scope>
    <source>
        <strain evidence="7 8">CN-1</strain>
    </source>
</reference>
<gene>
    <name evidence="7" type="ORF">HAHE_14410</name>
</gene>
<name>A0ABM7RDT0_9BACT</name>
<dbReference type="InterPro" id="IPR043129">
    <property type="entry name" value="ATPase_NBD"/>
</dbReference>
<dbReference type="SUPFAM" id="SSF53067">
    <property type="entry name" value="Actin-like ATPase domain"/>
    <property type="match status" value="1"/>
</dbReference>
<evidence type="ECO:0000256" key="2">
    <source>
        <dbReference type="ARBA" id="ARBA00022723"/>
    </source>
</evidence>
<keyword evidence="8" id="KW-1185">Reference proteome</keyword>
<organism evidence="7 8">
    <name type="scientific">Haloferula helveola</name>
    <dbReference type="NCBI Taxonomy" id="490095"/>
    <lineage>
        <taxon>Bacteria</taxon>
        <taxon>Pseudomonadati</taxon>
        <taxon>Verrucomicrobiota</taxon>
        <taxon>Verrucomicrobiia</taxon>
        <taxon>Verrucomicrobiales</taxon>
        <taxon>Verrucomicrobiaceae</taxon>
        <taxon>Haloferula</taxon>
    </lineage>
</organism>
<evidence type="ECO:0000256" key="1">
    <source>
        <dbReference type="ARBA" id="ARBA00001946"/>
    </source>
</evidence>
<dbReference type="InterPro" id="IPR000600">
    <property type="entry name" value="ROK"/>
</dbReference>
<evidence type="ECO:0000313" key="8">
    <source>
        <dbReference type="Proteomes" id="UP001374893"/>
    </source>
</evidence>
<evidence type="ECO:0000256" key="4">
    <source>
        <dbReference type="ARBA" id="ARBA00022842"/>
    </source>
</evidence>
<keyword evidence="3" id="KW-0862">Zinc</keyword>
<dbReference type="InterPro" id="IPR051804">
    <property type="entry name" value="Carb_Metab_Reg_Kinase/Isom"/>
</dbReference>
<keyword evidence="2" id="KW-0479">Metal-binding</keyword>
<accession>A0ABM7RDT0</accession>
<sequence length="280" mass="29362">MIAGIEMGGTKTVVAVGEANGSVIEEFRYPTTDGPETFATAIDWLGKRGVPSAIGVAAFGPVSVGRDRPDFGSMLATPKPGWAGFSITGALGEAFPEARVELETDVNAAALAEADGLEDLVYITIGTGIGGGVLSGGKLVHGVLHPEFGHWLPRRADGDDFAGVCPFHADCLEGMASGPAIAKRWGKEAKDLPAGHQAWEFETHYLAQAVMTLLATVNPARVVIGGGVSQAEGFHEQVEAKVREWANGYFPALDENKPFVVPPKYEQQAGIRGALLLVGQ</sequence>
<comment type="catalytic activity">
    <reaction evidence="6">
        <text>D-fructose + ATP = D-fructose 6-phosphate + ADP + H(+)</text>
        <dbReference type="Rhea" id="RHEA:16125"/>
        <dbReference type="ChEBI" id="CHEBI:15378"/>
        <dbReference type="ChEBI" id="CHEBI:30616"/>
        <dbReference type="ChEBI" id="CHEBI:37721"/>
        <dbReference type="ChEBI" id="CHEBI:61527"/>
        <dbReference type="ChEBI" id="CHEBI:456216"/>
        <dbReference type="EC" id="2.7.1.4"/>
    </reaction>
</comment>
<comment type="cofactor">
    <cofactor evidence="1">
        <name>Mg(2+)</name>
        <dbReference type="ChEBI" id="CHEBI:18420"/>
    </cofactor>
</comment>
<dbReference type="Pfam" id="PF00480">
    <property type="entry name" value="ROK"/>
    <property type="match status" value="1"/>
</dbReference>
<dbReference type="EMBL" id="AP024702">
    <property type="protein sequence ID" value="BCX47533.1"/>
    <property type="molecule type" value="Genomic_DNA"/>
</dbReference>
<dbReference type="EC" id="2.7.1.4" evidence="5"/>
<dbReference type="PANTHER" id="PTHR42742:SF3">
    <property type="entry name" value="FRUCTOKINASE"/>
    <property type="match status" value="1"/>
</dbReference>
<evidence type="ECO:0000256" key="6">
    <source>
        <dbReference type="ARBA" id="ARBA00048451"/>
    </source>
</evidence>
<evidence type="ECO:0000256" key="5">
    <source>
        <dbReference type="ARBA" id="ARBA00038887"/>
    </source>
</evidence>
<keyword evidence="4" id="KW-0460">Magnesium</keyword>
<dbReference type="Gene3D" id="3.30.420.40">
    <property type="match status" value="2"/>
</dbReference>